<dbReference type="Pfam" id="PF13499">
    <property type="entry name" value="EF-hand_7"/>
    <property type="match status" value="2"/>
</dbReference>
<feature type="domain" description="EF-hand" evidence="6">
    <location>
        <begin position="151"/>
        <end position="186"/>
    </location>
</feature>
<dbReference type="CDD" id="cd00051">
    <property type="entry name" value="EFh"/>
    <property type="match status" value="2"/>
</dbReference>
<evidence type="ECO:0000256" key="5">
    <source>
        <dbReference type="SAM" id="MobiDB-lite"/>
    </source>
</evidence>
<gene>
    <name evidence="7" type="ORF">SI8410_01000941</name>
</gene>
<evidence type="ECO:0000256" key="1">
    <source>
        <dbReference type="ARBA" id="ARBA00003291"/>
    </source>
</evidence>
<dbReference type="InterPro" id="IPR018247">
    <property type="entry name" value="EF_Hand_1_Ca_BS"/>
</dbReference>
<evidence type="ECO:0000259" key="6">
    <source>
        <dbReference type="PROSITE" id="PS50222"/>
    </source>
</evidence>
<dbReference type="InterPro" id="IPR011992">
    <property type="entry name" value="EF-hand-dom_pair"/>
</dbReference>
<comment type="function">
    <text evidence="1">Potential calcium sensor.</text>
</comment>
<feature type="compositionally biased region" description="Basic residues" evidence="5">
    <location>
        <begin position="7"/>
        <end position="18"/>
    </location>
</feature>
<evidence type="ECO:0000256" key="2">
    <source>
        <dbReference type="ARBA" id="ARBA00022723"/>
    </source>
</evidence>
<proteinExistence type="predicted"/>
<reference evidence="7" key="1">
    <citation type="submission" date="2020-02" db="EMBL/GenBank/DDBJ databases">
        <authorList>
            <person name="Scholz U."/>
            <person name="Mascher M."/>
            <person name="Fiebig A."/>
        </authorList>
    </citation>
    <scope>NUCLEOTIDE SEQUENCE</scope>
</reference>
<dbReference type="OrthoDB" id="26525at2759"/>
<dbReference type="AlphaFoldDB" id="A0A7I8JXV9"/>
<evidence type="ECO:0000313" key="7">
    <source>
        <dbReference type="EMBL" id="CAA7388782.1"/>
    </source>
</evidence>
<feature type="domain" description="EF-hand" evidence="6">
    <location>
        <begin position="115"/>
        <end position="150"/>
    </location>
</feature>
<protein>
    <recommendedName>
        <fullName evidence="6">EF-hand domain-containing protein</fullName>
    </recommendedName>
</protein>
<feature type="region of interest" description="Disordered" evidence="5">
    <location>
        <begin position="1"/>
        <end position="38"/>
    </location>
</feature>
<name>A0A7I8JXV9_SPIIN</name>
<keyword evidence="3" id="KW-0677">Repeat</keyword>
<accession>A0A7I8JXV9</accession>
<evidence type="ECO:0000313" key="8">
    <source>
        <dbReference type="Proteomes" id="UP000663760"/>
    </source>
</evidence>
<dbReference type="SUPFAM" id="SSF47473">
    <property type="entry name" value="EF-hand"/>
    <property type="match status" value="1"/>
</dbReference>
<sequence length="192" mass="20905">MGSIRSFFRRHRKEGRTRRNPELTAPPASLVAEPRTSLRRTPREELQIVFAKYDSNGDGKISSSELAAVLESLGGRPPSEEEVSRMMAEADGDGDGFISINEFVELNTANVRPTDALEDLRDAFSVFDLDRDGSISADELARVLGKLGESASVAQCRRMIDGVDRDGDGLISFDEFKIMMTSGSVFGAAAAE</sequence>
<dbReference type="FunFam" id="1.10.238.10:FF:000089">
    <property type="entry name" value="calmodulin-like protein 3"/>
    <property type="match status" value="1"/>
</dbReference>
<feature type="domain" description="EF-hand" evidence="6">
    <location>
        <begin position="78"/>
        <end position="113"/>
    </location>
</feature>
<keyword evidence="8" id="KW-1185">Reference proteome</keyword>
<dbReference type="EMBL" id="LR746264">
    <property type="protein sequence ID" value="CAA7388782.1"/>
    <property type="molecule type" value="Genomic_DNA"/>
</dbReference>
<dbReference type="InterPro" id="IPR039647">
    <property type="entry name" value="EF_hand_pair_protein_CML-like"/>
</dbReference>
<dbReference type="InterPro" id="IPR002048">
    <property type="entry name" value="EF_hand_dom"/>
</dbReference>
<dbReference type="Proteomes" id="UP000663760">
    <property type="component" value="Chromosome 1"/>
</dbReference>
<dbReference type="GO" id="GO:0005509">
    <property type="term" value="F:calcium ion binding"/>
    <property type="evidence" value="ECO:0007669"/>
    <property type="project" value="InterPro"/>
</dbReference>
<dbReference type="Gene3D" id="1.10.238.10">
    <property type="entry name" value="EF-hand"/>
    <property type="match status" value="2"/>
</dbReference>
<organism evidence="7 8">
    <name type="scientific">Spirodela intermedia</name>
    <name type="common">Intermediate duckweed</name>
    <dbReference type="NCBI Taxonomy" id="51605"/>
    <lineage>
        <taxon>Eukaryota</taxon>
        <taxon>Viridiplantae</taxon>
        <taxon>Streptophyta</taxon>
        <taxon>Embryophyta</taxon>
        <taxon>Tracheophyta</taxon>
        <taxon>Spermatophyta</taxon>
        <taxon>Magnoliopsida</taxon>
        <taxon>Liliopsida</taxon>
        <taxon>Araceae</taxon>
        <taxon>Lemnoideae</taxon>
        <taxon>Spirodela</taxon>
    </lineage>
</organism>
<dbReference type="PROSITE" id="PS00018">
    <property type="entry name" value="EF_HAND_1"/>
    <property type="match status" value="4"/>
</dbReference>
<evidence type="ECO:0000256" key="3">
    <source>
        <dbReference type="ARBA" id="ARBA00022737"/>
    </source>
</evidence>
<evidence type="ECO:0000256" key="4">
    <source>
        <dbReference type="ARBA" id="ARBA00022837"/>
    </source>
</evidence>
<dbReference type="PROSITE" id="PS50222">
    <property type="entry name" value="EF_HAND_2"/>
    <property type="match status" value="4"/>
</dbReference>
<keyword evidence="4" id="KW-0106">Calcium</keyword>
<dbReference type="PANTHER" id="PTHR10891">
    <property type="entry name" value="EF-HAND CALCIUM-BINDING DOMAIN CONTAINING PROTEIN"/>
    <property type="match status" value="1"/>
</dbReference>
<keyword evidence="2" id="KW-0479">Metal-binding</keyword>
<dbReference type="SMART" id="SM00054">
    <property type="entry name" value="EFh"/>
    <property type="match status" value="4"/>
</dbReference>
<feature type="domain" description="EF-hand" evidence="6">
    <location>
        <begin position="41"/>
        <end position="76"/>
    </location>
</feature>